<dbReference type="GO" id="GO:0030246">
    <property type="term" value="F:carbohydrate binding"/>
    <property type="evidence" value="ECO:0007669"/>
    <property type="project" value="InterPro"/>
</dbReference>
<dbReference type="GO" id="GO:0004553">
    <property type="term" value="F:hydrolase activity, hydrolyzing O-glycosyl compounds"/>
    <property type="evidence" value="ECO:0007669"/>
    <property type="project" value="InterPro"/>
</dbReference>
<reference evidence="1" key="1">
    <citation type="journal article" date="2021" name="Proc. Natl. Acad. Sci. U.S.A.">
        <title>A Catalog of Tens of Thousands of Viruses from Human Metagenomes Reveals Hidden Associations with Chronic Diseases.</title>
        <authorList>
            <person name="Tisza M.J."/>
            <person name="Buck C.B."/>
        </authorList>
    </citation>
    <scope>NUCLEOTIDE SEQUENCE</scope>
    <source>
        <strain evidence="1">CtqPn17</strain>
    </source>
</reference>
<evidence type="ECO:0000313" key="1">
    <source>
        <dbReference type="EMBL" id="DAE17539.1"/>
    </source>
</evidence>
<dbReference type="CDD" id="cd12214">
    <property type="entry name" value="ChiA1_BD"/>
    <property type="match status" value="1"/>
</dbReference>
<name>A0A8S5QF86_9CAUD</name>
<sequence>MNNSPLEFLAKKYGNVVKYDNAGNIIGIFVRFYKRKSSDLATGLPEHTHPAFIINGVEQDSILLGKYKAGESGGSGDPLLSMPNIMPARSMGADQMLSRIRAAGPGISGMTCADYGFIKLLAQKEGWVPKGNTYWGQSHKDGTAWKVGDSMQVGTERAYEGYVYKCLIAHTAAAELKPDIAPNYWKKGEFIGGISQDNAKDNNMQTGYRTLNGSGPLDWYLGSDPGNLADIIGSSLEQQYGYRIYDCELQILENNNAADPNADLSAGSAAWKAILPNKSDDGYTLVAPGTAGTLHWNYVNGTIKLDTQCDDFSVGYKGLSFKDLTANTERLPYVPSIVKELGLFPTSSSDKTEGYYWLYIGKGERFPRRGGDFSDASRAGLGYVHGNDERGGEYASYGGRSRSL</sequence>
<accession>A0A8S5QF86</accession>
<organism evidence="1">
    <name type="scientific">Caudovirales sp. ctqPn17</name>
    <dbReference type="NCBI Taxonomy" id="2825772"/>
    <lineage>
        <taxon>Viruses</taxon>
        <taxon>Duplodnaviria</taxon>
        <taxon>Heunggongvirae</taxon>
        <taxon>Uroviricota</taxon>
        <taxon>Caudoviricetes</taxon>
    </lineage>
</organism>
<dbReference type="GO" id="GO:0005576">
    <property type="term" value="C:extracellular region"/>
    <property type="evidence" value="ECO:0007669"/>
    <property type="project" value="InterPro"/>
</dbReference>
<proteinExistence type="predicted"/>
<dbReference type="GO" id="GO:0005975">
    <property type="term" value="P:carbohydrate metabolic process"/>
    <property type="evidence" value="ECO:0007669"/>
    <property type="project" value="InterPro"/>
</dbReference>
<protein>
    <submittedName>
        <fullName evidence="1">ChiA1-BD-binding domain protein</fullName>
    </submittedName>
</protein>
<dbReference type="SUPFAM" id="SSF51055">
    <property type="entry name" value="Carbohydrate binding domain"/>
    <property type="match status" value="1"/>
</dbReference>
<dbReference type="EMBL" id="BK015642">
    <property type="protein sequence ID" value="DAE17539.1"/>
    <property type="molecule type" value="Genomic_DNA"/>
</dbReference>
<dbReference type="Gene3D" id="2.10.10.20">
    <property type="entry name" value="Carbohydrate-binding module superfamily 5/12"/>
    <property type="match status" value="1"/>
</dbReference>
<dbReference type="InterPro" id="IPR036573">
    <property type="entry name" value="CBM_sf_5/12"/>
</dbReference>